<evidence type="ECO:0000256" key="1">
    <source>
        <dbReference type="SAM" id="MobiDB-lite"/>
    </source>
</evidence>
<organism evidence="2 3">
    <name type="scientific">Salarchaeum japonicum</name>
    <dbReference type="NCBI Taxonomy" id="555573"/>
    <lineage>
        <taxon>Archaea</taxon>
        <taxon>Methanobacteriati</taxon>
        <taxon>Methanobacteriota</taxon>
        <taxon>Stenosarchaea group</taxon>
        <taxon>Halobacteria</taxon>
        <taxon>Halobacteriales</taxon>
        <taxon>Halobacteriaceae</taxon>
    </lineage>
</organism>
<gene>
    <name evidence="2" type="ORF">GCM10009019_06260</name>
</gene>
<comment type="caution">
    <text evidence="2">The sequence shown here is derived from an EMBL/GenBank/DDBJ whole genome shotgun (WGS) entry which is preliminary data.</text>
</comment>
<dbReference type="RefSeq" id="WP_227261663.1">
    <property type="nucleotide sequence ID" value="NZ_BAAADU010000002.1"/>
</dbReference>
<sequence>MAERVVIMGAAGRDFHDFNTVFRGDESVEVVAFTRAPGQNLGETDAGHDRYPPELAGPRYPDGIPVRPEAELEDIVREEDADTVVFSYSDVSHERVMHAASRALGAGAGFRLVGPDEMQLAVDVPVVAVDAVRTGCGKSQLSRAFADELQERGFDVGVVREPMPYGDLAANRVQRFDTVGDLDSLTVEEREEYEQHVERDHTVYAGVDYEAILARASDESDVLVWDGGNNELPFVRPDAHVVLADPLRPGDTDTYHPGEANLRAADAVVVNKENAASEDDIAETVSRVRDANSDAPVYHADSVVTADDPDPIRGASVLVVEDGPTLTHGDAAYGAGTVAAEECGAAERLDPRGAAVGSIADVLDEYDHLDRVLPAMGYSDAQVADLEATIDAVSPDAVVAGTPIALERVVDVDAPIVDVSYRIEFRDATPAGVLDDVFDL</sequence>
<protein>
    <submittedName>
        <fullName evidence="2">Cyclic 2,3-diphosphoglycerate synthase</fullName>
    </submittedName>
</protein>
<feature type="region of interest" description="Disordered" evidence="1">
    <location>
        <begin position="39"/>
        <end position="63"/>
    </location>
</feature>
<dbReference type="InterPro" id="IPR053199">
    <property type="entry name" value="cDPG_synthetase-like"/>
</dbReference>
<dbReference type="PANTHER" id="PTHR42869:SF1">
    <property type="entry name" value="SLL0572 PROTEIN"/>
    <property type="match status" value="1"/>
</dbReference>
<keyword evidence="3" id="KW-1185">Reference proteome</keyword>
<name>A0AAV3SZC3_9EURY</name>
<dbReference type="AlphaFoldDB" id="A0AAV3SZC3"/>
<reference evidence="2 3" key="1">
    <citation type="journal article" date="2019" name="Int. J. Syst. Evol. Microbiol.">
        <title>The Global Catalogue of Microorganisms (GCM) 10K type strain sequencing project: providing services to taxonomists for standard genome sequencing and annotation.</title>
        <authorList>
            <consortium name="The Broad Institute Genomics Platform"/>
            <consortium name="The Broad Institute Genome Sequencing Center for Infectious Disease"/>
            <person name="Wu L."/>
            <person name="Ma J."/>
        </authorList>
    </citation>
    <scope>NUCLEOTIDE SEQUENCE [LARGE SCALE GENOMIC DNA]</scope>
    <source>
        <strain evidence="2 3">JCM 16327</strain>
    </source>
</reference>
<dbReference type="EMBL" id="BAAADU010000002">
    <property type="protein sequence ID" value="GAA0646662.1"/>
    <property type="molecule type" value="Genomic_DNA"/>
</dbReference>
<dbReference type="InterPro" id="IPR027417">
    <property type="entry name" value="P-loop_NTPase"/>
</dbReference>
<dbReference type="PANTHER" id="PTHR42869">
    <property type="entry name" value="SLL0572 PROTEIN"/>
    <property type="match status" value="1"/>
</dbReference>
<dbReference type="SUPFAM" id="SSF52540">
    <property type="entry name" value="P-loop containing nucleoside triphosphate hydrolases"/>
    <property type="match status" value="1"/>
</dbReference>
<accession>A0AAV3SZC3</accession>
<dbReference type="Proteomes" id="UP001500194">
    <property type="component" value="Unassembled WGS sequence"/>
</dbReference>
<evidence type="ECO:0000313" key="2">
    <source>
        <dbReference type="EMBL" id="GAA0646662.1"/>
    </source>
</evidence>
<proteinExistence type="predicted"/>
<evidence type="ECO:0000313" key="3">
    <source>
        <dbReference type="Proteomes" id="UP001500194"/>
    </source>
</evidence>
<dbReference type="GeneID" id="68572256"/>